<keyword evidence="4" id="KW-1185">Reference proteome</keyword>
<dbReference type="InterPro" id="IPR004046">
    <property type="entry name" value="GST_C"/>
</dbReference>
<organism evidence="3 4">
    <name type="scientific">Exidia glandulosa HHB12029</name>
    <dbReference type="NCBI Taxonomy" id="1314781"/>
    <lineage>
        <taxon>Eukaryota</taxon>
        <taxon>Fungi</taxon>
        <taxon>Dikarya</taxon>
        <taxon>Basidiomycota</taxon>
        <taxon>Agaricomycotina</taxon>
        <taxon>Agaricomycetes</taxon>
        <taxon>Auriculariales</taxon>
        <taxon>Exidiaceae</taxon>
        <taxon>Exidia</taxon>
    </lineage>
</organism>
<dbReference type="Pfam" id="PF14497">
    <property type="entry name" value="GST_C_3"/>
    <property type="match status" value="1"/>
</dbReference>
<dbReference type="InterPro" id="IPR036249">
    <property type="entry name" value="Thioredoxin-like_sf"/>
</dbReference>
<dbReference type="GO" id="GO:0004364">
    <property type="term" value="F:glutathione transferase activity"/>
    <property type="evidence" value="ECO:0007669"/>
    <property type="project" value="TreeGrafter"/>
</dbReference>
<dbReference type="SFLD" id="SFLDS00019">
    <property type="entry name" value="Glutathione_Transferase_(cytos"/>
    <property type="match status" value="1"/>
</dbReference>
<dbReference type="InterPro" id="IPR010987">
    <property type="entry name" value="Glutathione-S-Trfase_C-like"/>
</dbReference>
<dbReference type="PANTHER" id="PTHR11571:SF150">
    <property type="entry name" value="GLUTATHIONE S-TRANSFERASE"/>
    <property type="match status" value="1"/>
</dbReference>
<accession>A0A166NJN7</accession>
<dbReference type="PANTHER" id="PTHR11571">
    <property type="entry name" value="GLUTATHIONE S-TRANSFERASE"/>
    <property type="match status" value="1"/>
</dbReference>
<dbReference type="InterPro" id="IPR036282">
    <property type="entry name" value="Glutathione-S-Trfase_C_sf"/>
</dbReference>
<dbReference type="InterPro" id="IPR004045">
    <property type="entry name" value="Glutathione_S-Trfase_N"/>
</dbReference>
<evidence type="ECO:0008006" key="5">
    <source>
        <dbReference type="Google" id="ProtNLM"/>
    </source>
</evidence>
<dbReference type="PROSITE" id="PS50405">
    <property type="entry name" value="GST_CTER"/>
    <property type="match status" value="1"/>
</dbReference>
<dbReference type="InParanoid" id="A0A166NJN7"/>
<proteinExistence type="predicted"/>
<gene>
    <name evidence="3" type="ORF">EXIGLDRAFT_707417</name>
</gene>
<dbReference type="STRING" id="1314781.A0A166NJN7"/>
<dbReference type="Gene3D" id="3.40.30.10">
    <property type="entry name" value="Glutaredoxin"/>
    <property type="match status" value="1"/>
</dbReference>
<reference evidence="3 4" key="1">
    <citation type="journal article" date="2016" name="Mol. Biol. Evol.">
        <title>Comparative Genomics of Early-Diverging Mushroom-Forming Fungi Provides Insights into the Origins of Lignocellulose Decay Capabilities.</title>
        <authorList>
            <person name="Nagy L.G."/>
            <person name="Riley R."/>
            <person name="Tritt A."/>
            <person name="Adam C."/>
            <person name="Daum C."/>
            <person name="Floudas D."/>
            <person name="Sun H."/>
            <person name="Yadav J.S."/>
            <person name="Pangilinan J."/>
            <person name="Larsson K.H."/>
            <person name="Matsuura K."/>
            <person name="Barry K."/>
            <person name="Labutti K."/>
            <person name="Kuo R."/>
            <person name="Ohm R.A."/>
            <person name="Bhattacharya S.S."/>
            <person name="Shirouzu T."/>
            <person name="Yoshinaga Y."/>
            <person name="Martin F.M."/>
            <person name="Grigoriev I.V."/>
            <person name="Hibbett D.S."/>
        </authorList>
    </citation>
    <scope>NUCLEOTIDE SEQUENCE [LARGE SCALE GENOMIC DNA]</scope>
    <source>
        <strain evidence="3 4">HHB12029</strain>
    </source>
</reference>
<dbReference type="GO" id="GO:0006749">
    <property type="term" value="P:glutathione metabolic process"/>
    <property type="evidence" value="ECO:0007669"/>
    <property type="project" value="TreeGrafter"/>
</dbReference>
<feature type="domain" description="GST C-terminal" evidence="2">
    <location>
        <begin position="75"/>
        <end position="205"/>
    </location>
</feature>
<dbReference type="Gene3D" id="1.20.1050.10">
    <property type="match status" value="1"/>
</dbReference>
<dbReference type="PROSITE" id="PS50404">
    <property type="entry name" value="GST_NTER"/>
    <property type="match status" value="1"/>
</dbReference>
<protein>
    <recommendedName>
        <fullName evidence="5">Glutathione S-transferase</fullName>
    </recommendedName>
</protein>
<dbReference type="InterPro" id="IPR040079">
    <property type="entry name" value="Glutathione_S-Trfase"/>
</dbReference>
<feature type="domain" description="GST N-terminal" evidence="1">
    <location>
        <begin position="1"/>
        <end position="72"/>
    </location>
</feature>
<dbReference type="SUPFAM" id="SSF47616">
    <property type="entry name" value="GST C-terminal domain-like"/>
    <property type="match status" value="1"/>
</dbReference>
<name>A0A166NJN7_EXIGL</name>
<sequence>MQRAAVTSHECGGASYKNVFIDYADWPTVKDTKSFGKVPNLVIVDESDGSRKELFEVGAIDAYLAETFDLMPGPTPFDRAEALSVLSALYDLQNKIIPAYFFPTLHERKTAHEKHIAETIPTYLKYHERFVRGETYYFGDKMTVADLKLYQMYLWFEDIYLEKNPLRTHAAAFPKLTRIIDSLAKGKAGDYARNRRDFGRYKWSLEEWKWIFH</sequence>
<dbReference type="AlphaFoldDB" id="A0A166NJN7"/>
<dbReference type="SUPFAM" id="SSF52833">
    <property type="entry name" value="Thioredoxin-like"/>
    <property type="match status" value="1"/>
</dbReference>
<evidence type="ECO:0000259" key="1">
    <source>
        <dbReference type="PROSITE" id="PS50404"/>
    </source>
</evidence>
<dbReference type="EMBL" id="KV426655">
    <property type="protein sequence ID" value="KZV79232.1"/>
    <property type="molecule type" value="Genomic_DNA"/>
</dbReference>
<evidence type="ECO:0000313" key="3">
    <source>
        <dbReference type="EMBL" id="KZV79232.1"/>
    </source>
</evidence>
<evidence type="ECO:0000259" key="2">
    <source>
        <dbReference type="PROSITE" id="PS50405"/>
    </source>
</evidence>
<dbReference type="InterPro" id="IPR050213">
    <property type="entry name" value="GST_superfamily"/>
</dbReference>
<dbReference type="Proteomes" id="UP000077266">
    <property type="component" value="Unassembled WGS sequence"/>
</dbReference>
<evidence type="ECO:0000313" key="4">
    <source>
        <dbReference type="Proteomes" id="UP000077266"/>
    </source>
</evidence>
<dbReference type="OrthoDB" id="3233083at2759"/>